<dbReference type="PROSITE" id="PS50181">
    <property type="entry name" value="FBOX"/>
    <property type="match status" value="1"/>
</dbReference>
<evidence type="ECO:0000259" key="1">
    <source>
        <dbReference type="PROSITE" id="PS50181"/>
    </source>
</evidence>
<proteinExistence type="predicted"/>
<name>A0ABQ0M3C3_MYCCL</name>
<evidence type="ECO:0000313" key="3">
    <source>
        <dbReference type="Proteomes" id="UP000815677"/>
    </source>
</evidence>
<dbReference type="Gene3D" id="3.80.10.10">
    <property type="entry name" value="Ribonuclease Inhibitor"/>
    <property type="match status" value="1"/>
</dbReference>
<organism evidence="2 3">
    <name type="scientific">Mycena chlorophos</name>
    <name type="common">Agaric fungus</name>
    <name type="synonym">Agaricus chlorophos</name>
    <dbReference type="NCBI Taxonomy" id="658473"/>
    <lineage>
        <taxon>Eukaryota</taxon>
        <taxon>Fungi</taxon>
        <taxon>Dikarya</taxon>
        <taxon>Basidiomycota</taxon>
        <taxon>Agaricomycotina</taxon>
        <taxon>Agaricomycetes</taxon>
        <taxon>Agaricomycetidae</taxon>
        <taxon>Agaricales</taxon>
        <taxon>Marasmiineae</taxon>
        <taxon>Mycenaceae</taxon>
        <taxon>Mycena</taxon>
    </lineage>
</organism>
<reference evidence="2" key="1">
    <citation type="submission" date="2014-09" db="EMBL/GenBank/DDBJ databases">
        <title>Genome sequence of the luminous mushroom Mycena chlorophos for searching fungal bioluminescence genes.</title>
        <authorList>
            <person name="Tanaka Y."/>
            <person name="Kasuga D."/>
            <person name="Oba Y."/>
            <person name="Hase S."/>
            <person name="Sato K."/>
            <person name="Oba Y."/>
            <person name="Sakakibara Y."/>
        </authorList>
    </citation>
    <scope>NUCLEOTIDE SEQUENCE</scope>
</reference>
<accession>A0ABQ0M3C3</accession>
<gene>
    <name evidence="2" type="ORF">MCHLO_13308</name>
</gene>
<dbReference type="InterPro" id="IPR001810">
    <property type="entry name" value="F-box_dom"/>
</dbReference>
<evidence type="ECO:0000313" key="2">
    <source>
        <dbReference type="EMBL" id="GAT56681.1"/>
    </source>
</evidence>
<dbReference type="InterPro" id="IPR032675">
    <property type="entry name" value="LRR_dom_sf"/>
</dbReference>
<keyword evidence="3" id="KW-1185">Reference proteome</keyword>
<feature type="domain" description="F-box" evidence="1">
    <location>
        <begin position="1"/>
        <end position="48"/>
    </location>
</feature>
<feature type="non-terminal residue" evidence="2">
    <location>
        <position position="336"/>
    </location>
</feature>
<sequence length="336" mass="37177">MSFSNLPPEILGEIVSDLHPSQQRTIRLACRALNTASEPFALSTFAVTSHLLQKENAVELLQNIADGRSTWGRYARTLVVQALRNLGQLQETDAESEIEKEAVLRQALAAMPLIHSVQWTVRDGEFQWMHLAVQSALGNLKHLDSLDVHIMHYRTPYIPFDLSFIGGLKSLKLQATTGRDFPPINEQVAKIMAQSPNLRSLDLTYQDYSPVWKNLPGHTAQLMKLRTTHVNANLLQFLASQAGLTELWLSVDAGDKTSSNTLARTFLPSVLARQAPSLVELSLFAGYENDWSVGPQSADVFRSVATEMINLKKLSVSVNSSDAEDAVHTALNLIPL</sequence>
<dbReference type="SUPFAM" id="SSF52047">
    <property type="entry name" value="RNI-like"/>
    <property type="match status" value="1"/>
</dbReference>
<dbReference type="Proteomes" id="UP000815677">
    <property type="component" value="Unassembled WGS sequence"/>
</dbReference>
<protein>
    <recommendedName>
        <fullName evidence="1">F-box domain-containing protein</fullName>
    </recommendedName>
</protein>
<dbReference type="EMBL" id="DF849328">
    <property type="protein sequence ID" value="GAT56681.1"/>
    <property type="molecule type" value="Genomic_DNA"/>
</dbReference>